<evidence type="ECO:0000256" key="11">
    <source>
        <dbReference type="ARBA" id="ARBA00023136"/>
    </source>
</evidence>
<dbReference type="Pfam" id="PF01762">
    <property type="entry name" value="Galactosyl_T"/>
    <property type="match status" value="1"/>
</dbReference>
<protein>
    <recommendedName>
        <fullName evidence="13">Hexosyltransferase</fullName>
        <ecNumber evidence="13">2.4.1.-</ecNumber>
    </recommendedName>
</protein>
<dbReference type="GO" id="GO:0006629">
    <property type="term" value="P:lipid metabolic process"/>
    <property type="evidence" value="ECO:0007669"/>
    <property type="project" value="UniProtKB-KW"/>
</dbReference>
<dbReference type="FunFam" id="3.90.550.50:FF:000001">
    <property type="entry name" value="Hexosyltransferase"/>
    <property type="match status" value="1"/>
</dbReference>
<dbReference type="OrthoDB" id="5957813at2759"/>
<evidence type="ECO:0000256" key="5">
    <source>
        <dbReference type="ARBA" id="ARBA00022679"/>
    </source>
</evidence>
<keyword evidence="9 13" id="KW-0333">Golgi apparatus</keyword>
<dbReference type="GeneTree" id="ENSGT00940000163421"/>
<comment type="similarity">
    <text evidence="3 13">Belongs to the glycosyltransferase 31 family.</text>
</comment>
<dbReference type="PANTHER" id="PTHR11214">
    <property type="entry name" value="BETA-1,3-N-ACETYLGLUCOSAMINYLTRANSFERASE"/>
    <property type="match status" value="1"/>
</dbReference>
<evidence type="ECO:0000256" key="4">
    <source>
        <dbReference type="ARBA" id="ARBA00022676"/>
    </source>
</evidence>
<keyword evidence="15" id="KW-1185">Reference proteome</keyword>
<evidence type="ECO:0000313" key="14">
    <source>
        <dbReference type="Ensembl" id="ENSLLEP00000006187.1"/>
    </source>
</evidence>
<dbReference type="GO" id="GO:0006493">
    <property type="term" value="P:protein O-linked glycosylation"/>
    <property type="evidence" value="ECO:0007669"/>
    <property type="project" value="TreeGrafter"/>
</dbReference>
<dbReference type="AlphaFoldDB" id="A0A8C5P8Q4"/>
<sequence length="358" mass="41764">NTNESHDTREEKWLIGILTSILLLFTGFLIIFVIETILNKLPTAQDHLKSIQYKIQKFTRMPDVLPSRHPMVPPYPYPYEFIINQEDKCSGRNPFLVVLVISTSHDVASRNSIRKTWGNASNYDSVDIVIVFLVGVSLSRSHEVQSMLEEEDVTFRDIIQQNFLDTYHNLTLKTVMGMEWVSKFCTNASYVMKIDSDVFLNVEFLVHHILWPNQPVRQNYFVGQVHSGTGPLRDKMNKWYVPEEVYPNETYPPYCAGSGYVFSVDMAKKIYDIAQVVRIMPMEDVFVGLCLNELHIPPIQFPRHVFHRYDLYDRCTFQKLVAAHMNGYDNLQAMWQDFWSNKISDHFSLLTDSKFRID</sequence>
<reference evidence="14" key="1">
    <citation type="submission" date="2025-08" db="UniProtKB">
        <authorList>
            <consortium name="Ensembl"/>
        </authorList>
    </citation>
    <scope>IDENTIFICATION</scope>
</reference>
<evidence type="ECO:0000256" key="2">
    <source>
        <dbReference type="ARBA" id="ARBA00004922"/>
    </source>
</evidence>
<dbReference type="PANTHER" id="PTHR11214:SF151">
    <property type="entry name" value="HEXOSYLTRANSFERASE"/>
    <property type="match status" value="1"/>
</dbReference>
<evidence type="ECO:0000256" key="10">
    <source>
        <dbReference type="ARBA" id="ARBA00023098"/>
    </source>
</evidence>
<organism evidence="14 15">
    <name type="scientific">Leptobrachium leishanense</name>
    <name type="common">Leishan spiny toad</name>
    <dbReference type="NCBI Taxonomy" id="445787"/>
    <lineage>
        <taxon>Eukaryota</taxon>
        <taxon>Metazoa</taxon>
        <taxon>Chordata</taxon>
        <taxon>Craniata</taxon>
        <taxon>Vertebrata</taxon>
        <taxon>Euteleostomi</taxon>
        <taxon>Amphibia</taxon>
        <taxon>Batrachia</taxon>
        <taxon>Anura</taxon>
        <taxon>Pelobatoidea</taxon>
        <taxon>Megophryidae</taxon>
        <taxon>Leptobrachium</taxon>
    </lineage>
</organism>
<reference evidence="14" key="2">
    <citation type="submission" date="2025-09" db="UniProtKB">
        <authorList>
            <consortium name="Ensembl"/>
        </authorList>
    </citation>
    <scope>IDENTIFICATION</scope>
</reference>
<keyword evidence="5" id="KW-0808">Transferase</keyword>
<keyword evidence="12" id="KW-0325">Glycoprotein</keyword>
<keyword evidence="7 13" id="KW-0735">Signal-anchor</keyword>
<evidence type="ECO:0000256" key="1">
    <source>
        <dbReference type="ARBA" id="ARBA00004323"/>
    </source>
</evidence>
<keyword evidence="10" id="KW-0443">Lipid metabolism</keyword>
<dbReference type="GO" id="GO:0000139">
    <property type="term" value="C:Golgi membrane"/>
    <property type="evidence" value="ECO:0007669"/>
    <property type="project" value="UniProtKB-SubCell"/>
</dbReference>
<evidence type="ECO:0000256" key="9">
    <source>
        <dbReference type="ARBA" id="ARBA00023034"/>
    </source>
</evidence>
<evidence type="ECO:0000256" key="3">
    <source>
        <dbReference type="ARBA" id="ARBA00008661"/>
    </source>
</evidence>
<keyword evidence="4 13" id="KW-0328">Glycosyltransferase</keyword>
<dbReference type="Gene3D" id="3.90.550.50">
    <property type="match status" value="1"/>
</dbReference>
<comment type="pathway">
    <text evidence="2">Protein modification; protein glycosylation.</text>
</comment>
<proteinExistence type="inferred from homology"/>
<evidence type="ECO:0000256" key="12">
    <source>
        <dbReference type="ARBA" id="ARBA00023180"/>
    </source>
</evidence>
<keyword evidence="8 13" id="KW-1133">Transmembrane helix</keyword>
<accession>A0A8C5P8Q4</accession>
<keyword evidence="11 13" id="KW-0472">Membrane</keyword>
<dbReference type="InterPro" id="IPR002659">
    <property type="entry name" value="Glyco_trans_31"/>
</dbReference>
<dbReference type="EC" id="2.4.1.-" evidence="13"/>
<name>A0A8C5P8Q4_9ANUR</name>
<comment type="subcellular location">
    <subcellularLocation>
        <location evidence="1 13">Golgi apparatus membrane</location>
        <topology evidence="1 13">Single-pass type II membrane protein</topology>
    </subcellularLocation>
</comment>
<feature type="transmembrane region" description="Helical" evidence="13">
    <location>
        <begin position="13"/>
        <end position="34"/>
    </location>
</feature>
<evidence type="ECO:0000256" key="13">
    <source>
        <dbReference type="RuleBase" id="RU363063"/>
    </source>
</evidence>
<evidence type="ECO:0000313" key="15">
    <source>
        <dbReference type="Proteomes" id="UP000694569"/>
    </source>
</evidence>
<dbReference type="GO" id="GO:0008499">
    <property type="term" value="F:N-acetyl-beta-D-glucosaminide beta-(1,3)-galactosyltransferase activity"/>
    <property type="evidence" value="ECO:0007669"/>
    <property type="project" value="TreeGrafter"/>
</dbReference>
<evidence type="ECO:0000256" key="6">
    <source>
        <dbReference type="ARBA" id="ARBA00022692"/>
    </source>
</evidence>
<dbReference type="Proteomes" id="UP000694569">
    <property type="component" value="Unplaced"/>
</dbReference>
<evidence type="ECO:0000256" key="8">
    <source>
        <dbReference type="ARBA" id="ARBA00022989"/>
    </source>
</evidence>
<keyword evidence="6 13" id="KW-0812">Transmembrane</keyword>
<dbReference type="Ensembl" id="ENSLLET00000006448.1">
    <property type="protein sequence ID" value="ENSLLEP00000006187.1"/>
    <property type="gene ID" value="ENSLLEG00000003908.1"/>
</dbReference>
<evidence type="ECO:0000256" key="7">
    <source>
        <dbReference type="ARBA" id="ARBA00022968"/>
    </source>
</evidence>